<proteinExistence type="predicted"/>
<dbReference type="AlphaFoldDB" id="A0A0E9U8N0"/>
<organism evidence="1">
    <name type="scientific">Anguilla anguilla</name>
    <name type="common">European freshwater eel</name>
    <name type="synonym">Muraena anguilla</name>
    <dbReference type="NCBI Taxonomy" id="7936"/>
    <lineage>
        <taxon>Eukaryota</taxon>
        <taxon>Metazoa</taxon>
        <taxon>Chordata</taxon>
        <taxon>Craniata</taxon>
        <taxon>Vertebrata</taxon>
        <taxon>Euteleostomi</taxon>
        <taxon>Actinopterygii</taxon>
        <taxon>Neopterygii</taxon>
        <taxon>Teleostei</taxon>
        <taxon>Anguilliformes</taxon>
        <taxon>Anguillidae</taxon>
        <taxon>Anguilla</taxon>
    </lineage>
</organism>
<accession>A0A0E9U8N0</accession>
<reference evidence="1" key="1">
    <citation type="submission" date="2014-11" db="EMBL/GenBank/DDBJ databases">
        <authorList>
            <person name="Amaro Gonzalez C."/>
        </authorList>
    </citation>
    <scope>NUCLEOTIDE SEQUENCE</scope>
</reference>
<evidence type="ECO:0000313" key="1">
    <source>
        <dbReference type="EMBL" id="JAH62097.1"/>
    </source>
</evidence>
<protein>
    <submittedName>
        <fullName evidence="1">Uncharacterized protein</fullName>
    </submittedName>
</protein>
<dbReference type="EMBL" id="GBXM01046480">
    <property type="protein sequence ID" value="JAH62097.1"/>
    <property type="molecule type" value="Transcribed_RNA"/>
</dbReference>
<name>A0A0E9U8N0_ANGAN</name>
<sequence>MAWAIFTIELRDKNLIHLTCKCHSYFWYSLAKQILNQSNARQCHS</sequence>
<reference evidence="1" key="2">
    <citation type="journal article" date="2015" name="Fish Shellfish Immunol.">
        <title>Early steps in the European eel (Anguilla anguilla)-Vibrio vulnificus interaction in the gills: Role of the RtxA13 toxin.</title>
        <authorList>
            <person name="Callol A."/>
            <person name="Pajuelo D."/>
            <person name="Ebbesson L."/>
            <person name="Teles M."/>
            <person name="MacKenzie S."/>
            <person name="Amaro C."/>
        </authorList>
    </citation>
    <scope>NUCLEOTIDE SEQUENCE</scope>
</reference>